<sequence>MKGWLPQHGRAMVLLAGLAAAPFLTGCSNPDDPPPRDDFAVLARAEPGYRQARPGRSLHFPADHGAHPDYRIEWWYLTANLRDDAGRAWGLQWTLFRTATAPPSARDTSPPANAWQSPQIYMAHFAISTPDGHREAQRYARGGLHDGLARAGANAWPFRAWLDDWTLASTTGDWLPLRLSATAHPDGARLELDSDRGLVLQGQNGFSRKHAGGGGSHYYSHPFLQARGELTVDGRTIAVHGDAWLDREWSSQFLQTDQAGWDWFAVHLESGEKLMLFRVRPRDPTSGSPHVHGVLIQADGSTRPLEPDLIEFRVLTRTPVAGHELPLHWRIRIPEIERVFEVRALYPDQWMDVDFAYWEGVVTVSGSGPQNSGTGYLELTGYPRQ</sequence>
<keyword evidence="3" id="KW-1185">Reference proteome</keyword>
<dbReference type="PROSITE" id="PS51257">
    <property type="entry name" value="PROKAR_LIPOPROTEIN"/>
    <property type="match status" value="1"/>
</dbReference>
<gene>
    <name evidence="2" type="ORF">V3330_00540</name>
</gene>
<name>A0AAW9R968_9GAMM</name>
<proteinExistence type="predicted"/>
<dbReference type="Pfam" id="PF07143">
    <property type="entry name" value="CrtC"/>
    <property type="match status" value="1"/>
</dbReference>
<dbReference type="AlphaFoldDB" id="A0AAW9R968"/>
<dbReference type="PANTHER" id="PTHR38591">
    <property type="entry name" value="HYDROLASE"/>
    <property type="match status" value="1"/>
</dbReference>
<reference evidence="2 3" key="1">
    <citation type="submission" date="2024-02" db="EMBL/GenBank/DDBJ databases">
        <title>A novel Wenzhouxiangellaceae bacterium, isolated from coastal sediments.</title>
        <authorList>
            <person name="Du Z.-J."/>
            <person name="Ye Y.-Q."/>
            <person name="Zhang X.-Y."/>
        </authorList>
    </citation>
    <scope>NUCLEOTIDE SEQUENCE [LARGE SCALE GENOMIC DNA]</scope>
    <source>
        <strain evidence="2 3">CH-27</strain>
    </source>
</reference>
<evidence type="ECO:0000313" key="3">
    <source>
        <dbReference type="Proteomes" id="UP001359886"/>
    </source>
</evidence>
<dbReference type="InterPro" id="IPR010791">
    <property type="entry name" value="AttH_dom"/>
</dbReference>
<comment type="caution">
    <text evidence="2">The sequence shown here is derived from an EMBL/GenBank/DDBJ whole genome shotgun (WGS) entry which is preliminary data.</text>
</comment>
<dbReference type="InterPro" id="IPR023374">
    <property type="entry name" value="AttH-like_dom_sf"/>
</dbReference>
<accession>A0AAW9R968</accession>
<protein>
    <submittedName>
        <fullName evidence="2">Lipocalin-like domain-containing protein</fullName>
    </submittedName>
</protein>
<dbReference type="Proteomes" id="UP001359886">
    <property type="component" value="Unassembled WGS sequence"/>
</dbReference>
<organism evidence="2 3">
    <name type="scientific">Elongatibacter sediminis</name>
    <dbReference type="NCBI Taxonomy" id="3119006"/>
    <lineage>
        <taxon>Bacteria</taxon>
        <taxon>Pseudomonadati</taxon>
        <taxon>Pseudomonadota</taxon>
        <taxon>Gammaproteobacteria</taxon>
        <taxon>Chromatiales</taxon>
        <taxon>Wenzhouxiangellaceae</taxon>
        <taxon>Elongatibacter</taxon>
    </lineage>
</organism>
<dbReference type="EMBL" id="JAZHOG010000001">
    <property type="protein sequence ID" value="MEJ8566093.1"/>
    <property type="molecule type" value="Genomic_DNA"/>
</dbReference>
<evidence type="ECO:0000313" key="2">
    <source>
        <dbReference type="EMBL" id="MEJ8566093.1"/>
    </source>
</evidence>
<feature type="domain" description="AttH" evidence="1">
    <location>
        <begin position="72"/>
        <end position="251"/>
    </location>
</feature>
<dbReference type="RefSeq" id="WP_354693417.1">
    <property type="nucleotide sequence ID" value="NZ_JAZHOG010000001.1"/>
</dbReference>
<dbReference type="PANTHER" id="PTHR38591:SF1">
    <property type="entry name" value="BLL1000 PROTEIN"/>
    <property type="match status" value="1"/>
</dbReference>
<dbReference type="Gene3D" id="2.40.370.10">
    <property type="entry name" value="AttH-like domain"/>
    <property type="match status" value="2"/>
</dbReference>
<dbReference type="SUPFAM" id="SSF159245">
    <property type="entry name" value="AttH-like"/>
    <property type="match status" value="1"/>
</dbReference>
<evidence type="ECO:0000259" key="1">
    <source>
        <dbReference type="Pfam" id="PF07143"/>
    </source>
</evidence>
<dbReference type="Pfam" id="PF17186">
    <property type="entry name" value="Lipocalin_9"/>
    <property type="match status" value="1"/>
</dbReference>